<keyword evidence="4 6" id="KW-0573">Peptidoglycan synthesis</keyword>
<dbReference type="InterPro" id="IPR050979">
    <property type="entry name" value="LD-transpeptidase"/>
</dbReference>
<evidence type="ECO:0000256" key="3">
    <source>
        <dbReference type="ARBA" id="ARBA00022960"/>
    </source>
</evidence>
<evidence type="ECO:0000256" key="1">
    <source>
        <dbReference type="ARBA" id="ARBA00004752"/>
    </source>
</evidence>
<dbReference type="CDD" id="cd16913">
    <property type="entry name" value="YkuD_like"/>
    <property type="match status" value="1"/>
</dbReference>
<dbReference type="PROSITE" id="PS52029">
    <property type="entry name" value="LD_TPASE"/>
    <property type="match status" value="1"/>
</dbReference>
<feature type="signal peptide" evidence="8">
    <location>
        <begin position="1"/>
        <end position="31"/>
    </location>
</feature>
<dbReference type="InterPro" id="IPR038063">
    <property type="entry name" value="Transpep_catalytic_dom"/>
</dbReference>
<evidence type="ECO:0000313" key="10">
    <source>
        <dbReference type="EMBL" id="MCT7398736.1"/>
    </source>
</evidence>
<keyword evidence="5 6" id="KW-0961">Cell wall biogenesis/degradation</keyword>
<comment type="pathway">
    <text evidence="1 6">Cell wall biogenesis; peptidoglycan biosynthesis.</text>
</comment>
<organism evidence="10 11">
    <name type="scientific">Eubacterium album</name>
    <dbReference type="NCBI Taxonomy" id="2978477"/>
    <lineage>
        <taxon>Bacteria</taxon>
        <taxon>Bacillati</taxon>
        <taxon>Bacillota</taxon>
        <taxon>Clostridia</taxon>
        <taxon>Eubacteriales</taxon>
        <taxon>Eubacteriaceae</taxon>
        <taxon>Eubacterium</taxon>
    </lineage>
</organism>
<dbReference type="PANTHER" id="PTHR30582">
    <property type="entry name" value="L,D-TRANSPEPTIDASE"/>
    <property type="match status" value="1"/>
</dbReference>
<protein>
    <submittedName>
        <fullName evidence="10">DUF5011 domain-containing protein</fullName>
    </submittedName>
</protein>
<feature type="compositionally biased region" description="Polar residues" evidence="7">
    <location>
        <begin position="173"/>
        <end position="184"/>
    </location>
</feature>
<dbReference type="PANTHER" id="PTHR30582:SF2">
    <property type="entry name" value="L,D-TRANSPEPTIDASE YCIB-RELATED"/>
    <property type="match status" value="1"/>
</dbReference>
<dbReference type="Pfam" id="PF03734">
    <property type="entry name" value="YkuD"/>
    <property type="match status" value="1"/>
</dbReference>
<reference evidence="10" key="1">
    <citation type="submission" date="2022-09" db="EMBL/GenBank/DDBJ databases">
        <title>Eubacterium sp. LFL-14 isolated from human feces.</title>
        <authorList>
            <person name="Liu F."/>
        </authorList>
    </citation>
    <scope>NUCLEOTIDE SEQUENCE</scope>
    <source>
        <strain evidence="10">LFL-14</strain>
    </source>
</reference>
<proteinExistence type="predicted"/>
<keyword evidence="8" id="KW-0732">Signal</keyword>
<dbReference type="InterPro" id="IPR032179">
    <property type="entry name" value="Cry22Aa_Ig-like"/>
</dbReference>
<feature type="compositionally biased region" description="Low complexity" evidence="7">
    <location>
        <begin position="454"/>
        <end position="476"/>
    </location>
</feature>
<feature type="region of interest" description="Disordered" evidence="7">
    <location>
        <begin position="454"/>
        <end position="504"/>
    </location>
</feature>
<gene>
    <name evidence="10" type="ORF">N5B56_06495</name>
</gene>
<evidence type="ECO:0000313" key="11">
    <source>
        <dbReference type="Proteomes" id="UP001431199"/>
    </source>
</evidence>
<dbReference type="InterPro" id="IPR005490">
    <property type="entry name" value="LD_TPept_cat_dom"/>
</dbReference>
<dbReference type="SUPFAM" id="SSF141523">
    <property type="entry name" value="L,D-transpeptidase catalytic domain-like"/>
    <property type="match status" value="1"/>
</dbReference>
<dbReference type="Gene3D" id="2.60.40.10">
    <property type="entry name" value="Immunoglobulins"/>
    <property type="match status" value="3"/>
</dbReference>
<keyword evidence="3 6" id="KW-0133">Cell shape</keyword>
<evidence type="ECO:0000256" key="2">
    <source>
        <dbReference type="ARBA" id="ARBA00022679"/>
    </source>
</evidence>
<comment type="caution">
    <text evidence="10">The sequence shown here is derived from an EMBL/GenBank/DDBJ whole genome shotgun (WGS) entry which is preliminary data.</text>
</comment>
<feature type="region of interest" description="Disordered" evidence="7">
    <location>
        <begin position="168"/>
        <end position="198"/>
    </location>
</feature>
<feature type="active site" description="Proton donor/acceptor" evidence="6">
    <location>
        <position position="105"/>
    </location>
</feature>
<dbReference type="Pfam" id="PF16403">
    <property type="entry name" value="Bact_surface_Ig-like"/>
    <property type="match status" value="2"/>
</dbReference>
<dbReference type="InterPro" id="IPR013783">
    <property type="entry name" value="Ig-like_fold"/>
</dbReference>
<feature type="chain" id="PRO_5046153650" evidence="8">
    <location>
        <begin position="32"/>
        <end position="504"/>
    </location>
</feature>
<evidence type="ECO:0000256" key="8">
    <source>
        <dbReference type="SAM" id="SignalP"/>
    </source>
</evidence>
<evidence type="ECO:0000256" key="7">
    <source>
        <dbReference type="SAM" id="MobiDB-lite"/>
    </source>
</evidence>
<name>A0ABT2LZL6_9FIRM</name>
<accession>A0ABT2LZL6</accession>
<dbReference type="RefSeq" id="WP_022088703.1">
    <property type="nucleotide sequence ID" value="NZ_JAODBU010000006.1"/>
</dbReference>
<dbReference type="Proteomes" id="UP001431199">
    <property type="component" value="Unassembled WGS sequence"/>
</dbReference>
<dbReference type="Gene3D" id="2.40.440.10">
    <property type="entry name" value="L,D-transpeptidase catalytic domain-like"/>
    <property type="match status" value="1"/>
</dbReference>
<evidence type="ECO:0000256" key="4">
    <source>
        <dbReference type="ARBA" id="ARBA00022984"/>
    </source>
</evidence>
<feature type="domain" description="L,D-TPase catalytic" evidence="9">
    <location>
        <begin position="37"/>
        <end position="158"/>
    </location>
</feature>
<evidence type="ECO:0000256" key="5">
    <source>
        <dbReference type="ARBA" id="ARBA00023316"/>
    </source>
</evidence>
<evidence type="ECO:0000259" key="9">
    <source>
        <dbReference type="PROSITE" id="PS52029"/>
    </source>
</evidence>
<sequence>METMKKKLMMLVLSLVLCVTTVGQFSTPVQAEERTDYVIKVNKGTNCVTVYDKDGKPVKAMICSPSNETPVGTFYTPVKYKWHEMIGNCYAQYCTRITWDGILFHSVWYYKNGDKSTMSVSAYNVMGNKASHGCVRLLCKDAKWIYDNCALKTKVVIFNGTKKDDPLGRPSFTPLSTKSRTSWDPTDPDPKNPFRGNKPTITAKTATVKLGSKVNVKDLVLIKDSAGNELTAKEAKVKVKGKVNTAKVGKYKVTYRITDKLGKKTSKTFKFNVIDNKKPTILVDKKKKTVAMTTTQNLLNGVTAQAASGKDLTQKIKVKVIDEAGNKVRVKQGNVTFDKAGTYKVVYKVTGNNKKTRTTTVKYNVVDRGVKLTVNTNITINQGEIFEPLKYVSELKTFKGVAIDIAKNVSITGTVNSNVPGTYKVVYAAANRGIAYTRREVEVTVTVVAKTPETTTVPETTKAPETTTTPETTKPAETTKQEETTAPQTTKNSANQDKDWSERY</sequence>
<feature type="active site" description="Nucleophile" evidence="6">
    <location>
        <position position="134"/>
    </location>
</feature>
<dbReference type="EMBL" id="JAODBU010000006">
    <property type="protein sequence ID" value="MCT7398736.1"/>
    <property type="molecule type" value="Genomic_DNA"/>
</dbReference>
<evidence type="ECO:0000256" key="6">
    <source>
        <dbReference type="PROSITE-ProRule" id="PRU01373"/>
    </source>
</evidence>
<keyword evidence="11" id="KW-1185">Reference proteome</keyword>
<keyword evidence="2" id="KW-0808">Transferase</keyword>